<evidence type="ECO:0000256" key="6">
    <source>
        <dbReference type="SAM" id="SignalP"/>
    </source>
</evidence>
<dbReference type="PANTHER" id="PTHR10827:SF98">
    <property type="entry name" value="45 KDA CALCIUM-BINDING PROTEIN"/>
    <property type="match status" value="1"/>
</dbReference>
<dbReference type="AlphaFoldDB" id="A0A8C4R6Y6"/>
<keyword evidence="3" id="KW-0677">Repeat</keyword>
<evidence type="ECO:0000256" key="5">
    <source>
        <dbReference type="SAM" id="MobiDB-lite"/>
    </source>
</evidence>
<feature type="domain" description="EF-hand" evidence="7">
    <location>
        <begin position="262"/>
        <end position="297"/>
    </location>
</feature>
<dbReference type="GO" id="GO:0017156">
    <property type="term" value="P:calcium-ion regulated exocytosis"/>
    <property type="evidence" value="ECO:0007669"/>
    <property type="project" value="TreeGrafter"/>
</dbReference>
<keyword evidence="4" id="KW-0106">Calcium</keyword>
<dbReference type="PROSITE" id="PS00018">
    <property type="entry name" value="EF_HAND_1"/>
    <property type="match status" value="4"/>
</dbReference>
<proteinExistence type="inferred from homology"/>
<evidence type="ECO:0000256" key="1">
    <source>
        <dbReference type="ARBA" id="ARBA00006431"/>
    </source>
</evidence>
<evidence type="ECO:0000256" key="2">
    <source>
        <dbReference type="ARBA" id="ARBA00022723"/>
    </source>
</evidence>
<dbReference type="Gene3D" id="1.10.238.10">
    <property type="entry name" value="EF-hand"/>
    <property type="match status" value="3"/>
</dbReference>
<reference evidence="8" key="2">
    <citation type="submission" date="2025-09" db="UniProtKB">
        <authorList>
            <consortium name="Ensembl"/>
        </authorList>
    </citation>
    <scope>IDENTIFICATION</scope>
</reference>
<evidence type="ECO:0000313" key="9">
    <source>
        <dbReference type="Proteomes" id="UP000694388"/>
    </source>
</evidence>
<sequence length="309" mass="35111">MSMCGVLLLLLLSPLCKVFAAPGDGHLSGVPLEKDGSLNGNYVQETLFGGDREGDDNKLGLLFDMADRNKDKRLSERELQSWILTKTQEHMDESDAKVHVQFSTVDPDRDGFVTWTEFGSRYLEGQGLQEDEILNILHQNLSLIQDANVHKVLSEMWESWRDADENPTDGRLSEEEFSTFLHPEHSRTTLLHLARSILQNLDKDGDGKLNEDEFSRPTSGDYSSKEQEERAQEFRLVIDSNKDGHASASEMEEFLDPLNEHTALKEARHMIAVVDRDHDGFLERSELLAAGEYFTGSKFMDFLTHHEDL</sequence>
<feature type="chain" id="PRO_5034909222" description="EF-hand domain-containing protein" evidence="6">
    <location>
        <begin position="21"/>
        <end position="309"/>
    </location>
</feature>
<keyword evidence="6" id="KW-0732">Signal</keyword>
<feature type="region of interest" description="Disordered" evidence="5">
    <location>
        <begin position="202"/>
        <end position="228"/>
    </location>
</feature>
<dbReference type="SUPFAM" id="SSF47473">
    <property type="entry name" value="EF-hand"/>
    <property type="match status" value="2"/>
</dbReference>
<dbReference type="GO" id="GO:0005783">
    <property type="term" value="C:endoplasmic reticulum"/>
    <property type="evidence" value="ECO:0007669"/>
    <property type="project" value="TreeGrafter"/>
</dbReference>
<dbReference type="Pfam" id="PF13499">
    <property type="entry name" value="EF-hand_7"/>
    <property type="match status" value="1"/>
</dbReference>
<feature type="domain" description="EF-hand" evidence="7">
    <location>
        <begin position="93"/>
        <end position="128"/>
    </location>
</feature>
<dbReference type="InterPro" id="IPR018247">
    <property type="entry name" value="EF_Hand_1_Ca_BS"/>
</dbReference>
<dbReference type="GeneTree" id="ENSGT01010000222360"/>
<feature type="signal peptide" evidence="6">
    <location>
        <begin position="1"/>
        <end position="20"/>
    </location>
</feature>
<dbReference type="Ensembl" id="ENSEBUT00000026206.1">
    <property type="protein sequence ID" value="ENSEBUP00000025630.1"/>
    <property type="gene ID" value="ENSEBUG00000015792.1"/>
</dbReference>
<reference evidence="8" key="1">
    <citation type="submission" date="2025-08" db="UniProtKB">
        <authorList>
            <consortium name="Ensembl"/>
        </authorList>
    </citation>
    <scope>IDENTIFICATION</scope>
</reference>
<dbReference type="GO" id="GO:0005509">
    <property type="term" value="F:calcium ion binding"/>
    <property type="evidence" value="ECO:0007669"/>
    <property type="project" value="InterPro"/>
</dbReference>
<dbReference type="Proteomes" id="UP000694388">
    <property type="component" value="Unplaced"/>
</dbReference>
<keyword evidence="2" id="KW-0479">Metal-binding</keyword>
<dbReference type="PROSITE" id="PS50222">
    <property type="entry name" value="EF_HAND_2"/>
    <property type="match status" value="5"/>
</dbReference>
<dbReference type="OMA" id="FEYINPR"/>
<dbReference type="SMART" id="SM00054">
    <property type="entry name" value="EFh"/>
    <property type="match status" value="5"/>
</dbReference>
<organism evidence="8 9">
    <name type="scientific">Eptatretus burgeri</name>
    <name type="common">Inshore hagfish</name>
    <dbReference type="NCBI Taxonomy" id="7764"/>
    <lineage>
        <taxon>Eukaryota</taxon>
        <taxon>Metazoa</taxon>
        <taxon>Chordata</taxon>
        <taxon>Craniata</taxon>
        <taxon>Vertebrata</taxon>
        <taxon>Cyclostomata</taxon>
        <taxon>Myxini</taxon>
        <taxon>Myxiniformes</taxon>
        <taxon>Myxinidae</taxon>
        <taxon>Eptatretinae</taxon>
        <taxon>Eptatretus</taxon>
    </lineage>
</organism>
<feature type="compositionally biased region" description="Basic and acidic residues" evidence="5">
    <location>
        <begin position="202"/>
        <end position="215"/>
    </location>
</feature>
<evidence type="ECO:0000256" key="4">
    <source>
        <dbReference type="ARBA" id="ARBA00022837"/>
    </source>
</evidence>
<name>A0A8C4R6Y6_EPTBU</name>
<evidence type="ECO:0000313" key="8">
    <source>
        <dbReference type="Ensembl" id="ENSEBUP00000025630.1"/>
    </source>
</evidence>
<comment type="similarity">
    <text evidence="1">Belongs to the CREC family.</text>
</comment>
<keyword evidence="9" id="KW-1185">Reference proteome</keyword>
<dbReference type="PANTHER" id="PTHR10827">
    <property type="entry name" value="RETICULOCALBIN"/>
    <property type="match status" value="1"/>
</dbReference>
<accession>A0A8C4R6Y6</accession>
<feature type="domain" description="EF-hand" evidence="7">
    <location>
        <begin position="54"/>
        <end position="89"/>
    </location>
</feature>
<dbReference type="InterPro" id="IPR002048">
    <property type="entry name" value="EF_hand_dom"/>
</dbReference>
<dbReference type="InterPro" id="IPR011992">
    <property type="entry name" value="EF-hand-dom_pair"/>
</dbReference>
<dbReference type="Pfam" id="PF13202">
    <property type="entry name" value="EF-hand_5"/>
    <property type="match status" value="2"/>
</dbReference>
<feature type="domain" description="EF-hand" evidence="7">
    <location>
        <begin position="226"/>
        <end position="261"/>
    </location>
</feature>
<protein>
    <recommendedName>
        <fullName evidence="7">EF-hand domain-containing protein</fullName>
    </recommendedName>
</protein>
<evidence type="ECO:0000256" key="3">
    <source>
        <dbReference type="ARBA" id="ARBA00022737"/>
    </source>
</evidence>
<feature type="domain" description="EF-hand" evidence="7">
    <location>
        <begin position="189"/>
        <end position="224"/>
    </location>
</feature>
<evidence type="ECO:0000259" key="7">
    <source>
        <dbReference type="PROSITE" id="PS50222"/>
    </source>
</evidence>